<dbReference type="SMART" id="SM00448">
    <property type="entry name" value="REC"/>
    <property type="match status" value="1"/>
</dbReference>
<feature type="region of interest" description="Disordered" evidence="6">
    <location>
        <begin position="131"/>
        <end position="159"/>
    </location>
</feature>
<accession>A0ABS6ULS0</accession>
<evidence type="ECO:0000313" key="9">
    <source>
        <dbReference type="Proteomes" id="UP000694287"/>
    </source>
</evidence>
<keyword evidence="3" id="KW-0238">DNA-binding</keyword>
<proteinExistence type="predicted"/>
<dbReference type="Pfam" id="PF00072">
    <property type="entry name" value="Response_reg"/>
    <property type="match status" value="1"/>
</dbReference>
<evidence type="ECO:0000256" key="1">
    <source>
        <dbReference type="ARBA" id="ARBA00022553"/>
    </source>
</evidence>
<dbReference type="PROSITE" id="PS50110">
    <property type="entry name" value="RESPONSE_REGULATORY"/>
    <property type="match status" value="1"/>
</dbReference>
<dbReference type="Proteomes" id="UP000694287">
    <property type="component" value="Unassembled WGS sequence"/>
</dbReference>
<dbReference type="InterPro" id="IPR001789">
    <property type="entry name" value="Sig_transdc_resp-reg_receiver"/>
</dbReference>
<evidence type="ECO:0000256" key="2">
    <source>
        <dbReference type="ARBA" id="ARBA00023015"/>
    </source>
</evidence>
<comment type="caution">
    <text evidence="8">The sequence shown here is derived from an EMBL/GenBank/DDBJ whole genome shotgun (WGS) entry which is preliminary data.</text>
</comment>
<dbReference type="EMBL" id="JADQDK010000001">
    <property type="protein sequence ID" value="MBW0133188.1"/>
    <property type="molecule type" value="Genomic_DNA"/>
</dbReference>
<keyword evidence="4" id="KW-0804">Transcription</keyword>
<name>A0ABS6ULS0_9PSEU</name>
<reference evidence="8 9" key="1">
    <citation type="submission" date="2020-11" db="EMBL/GenBank/DDBJ databases">
        <title>Pseudonocardia abyssalis sp. nov. and Pseudonocardia oceani sp. nov., description and phylogenomic analysis of two novel actinomycetes isolated from the deep Southern Ocean.</title>
        <authorList>
            <person name="Parra J."/>
        </authorList>
    </citation>
    <scope>NUCLEOTIDE SEQUENCE [LARGE SCALE GENOMIC DNA]</scope>
    <source>
        <strain evidence="8 9">KRD-168</strain>
    </source>
</reference>
<keyword evidence="1" id="KW-0597">Phosphoprotein</keyword>
<protein>
    <submittedName>
        <fullName evidence="8">Response regulator transcription factor</fullName>
    </submittedName>
</protein>
<comment type="caution">
    <text evidence="5">Lacks conserved residue(s) required for the propagation of feature annotation.</text>
</comment>
<keyword evidence="2" id="KW-0805">Transcription regulation</keyword>
<evidence type="ECO:0000256" key="3">
    <source>
        <dbReference type="ARBA" id="ARBA00023125"/>
    </source>
</evidence>
<feature type="domain" description="Response regulatory" evidence="7">
    <location>
        <begin position="1"/>
        <end position="124"/>
    </location>
</feature>
<evidence type="ECO:0000259" key="7">
    <source>
        <dbReference type="PROSITE" id="PS50110"/>
    </source>
</evidence>
<dbReference type="RefSeq" id="WP_218603481.1">
    <property type="nucleotide sequence ID" value="NZ_JADQDJ010000132.1"/>
</dbReference>
<dbReference type="CDD" id="cd00156">
    <property type="entry name" value="REC"/>
    <property type="match status" value="1"/>
</dbReference>
<dbReference type="PANTHER" id="PTHR48111:SF4">
    <property type="entry name" value="DNA-BINDING DUAL TRANSCRIPTIONAL REGULATOR OMPR"/>
    <property type="match status" value="1"/>
</dbReference>
<dbReference type="PANTHER" id="PTHR48111">
    <property type="entry name" value="REGULATOR OF RPOS"/>
    <property type="match status" value="1"/>
</dbReference>
<evidence type="ECO:0000256" key="5">
    <source>
        <dbReference type="PROSITE-ProRule" id="PRU00169"/>
    </source>
</evidence>
<organism evidence="8 9">
    <name type="scientific">Pseudonocardia abyssalis</name>
    <dbReference type="NCBI Taxonomy" id="2792008"/>
    <lineage>
        <taxon>Bacteria</taxon>
        <taxon>Bacillati</taxon>
        <taxon>Actinomycetota</taxon>
        <taxon>Actinomycetes</taxon>
        <taxon>Pseudonocardiales</taxon>
        <taxon>Pseudonocardiaceae</taxon>
        <taxon>Pseudonocardia</taxon>
    </lineage>
</organism>
<evidence type="ECO:0000313" key="8">
    <source>
        <dbReference type="EMBL" id="MBW0133188.1"/>
    </source>
</evidence>
<dbReference type="InterPro" id="IPR039420">
    <property type="entry name" value="WalR-like"/>
</dbReference>
<sequence length="159" mass="17042">MNTRVQLVGSGGSAVTDLAGSLAATLHDRGFQVELCAGYPQARRWLDETCEGPAAVVVALDRPDRSSLALCRELRRVAPWLVIIAISSAVESRDVVAALEAGADDCVPRPFHPLEVAARLRAHLRRRTVDGGAPCRRPVPADRLDPAGGPGRPRTTDHR</sequence>
<evidence type="ECO:0000256" key="6">
    <source>
        <dbReference type="SAM" id="MobiDB-lite"/>
    </source>
</evidence>
<keyword evidence="9" id="KW-1185">Reference proteome</keyword>
<gene>
    <name evidence="8" type="ORF">I4I81_02810</name>
</gene>
<evidence type="ECO:0000256" key="4">
    <source>
        <dbReference type="ARBA" id="ARBA00023163"/>
    </source>
</evidence>